<evidence type="ECO:0000313" key="2">
    <source>
        <dbReference type="EMBL" id="UZH56745.1"/>
    </source>
</evidence>
<dbReference type="SUPFAM" id="SSF53756">
    <property type="entry name" value="UDP-Glycosyltransferase/glycogen phosphorylase"/>
    <property type="match status" value="1"/>
</dbReference>
<dbReference type="Pfam" id="PF00534">
    <property type="entry name" value="Glycos_transf_1"/>
    <property type="match status" value="1"/>
</dbReference>
<protein>
    <submittedName>
        <fullName evidence="2">Glycosyltransferase family 4 protein</fullName>
    </submittedName>
</protein>
<organism evidence="2 3">
    <name type="scientific">Salinimicrobium tongyeongense</name>
    <dbReference type="NCBI Taxonomy" id="2809707"/>
    <lineage>
        <taxon>Bacteria</taxon>
        <taxon>Pseudomonadati</taxon>
        <taxon>Bacteroidota</taxon>
        <taxon>Flavobacteriia</taxon>
        <taxon>Flavobacteriales</taxon>
        <taxon>Flavobacteriaceae</taxon>
        <taxon>Salinimicrobium</taxon>
    </lineage>
</organism>
<dbReference type="Gene3D" id="3.40.50.2000">
    <property type="entry name" value="Glycogen Phosphorylase B"/>
    <property type="match status" value="2"/>
</dbReference>
<dbReference type="EMBL" id="CP069620">
    <property type="protein sequence ID" value="UZH56745.1"/>
    <property type="molecule type" value="Genomic_DNA"/>
</dbReference>
<sequence length="383" mass="43987">MLSVLSHHCFNWALQLKDSGHEVYWMDVYDSNTYIQKIDFATQIVSWKNRVEIPGKYYLRKHLPGLNYLMDKINNRKFLDVFETKLQEIKPDVVQSFEMHSACIPILSVMKKNPEITWVYSSWGNDLYFFQRDSAKKEAMQNVLHHVDYMFADCTRDFHLAKKLGFKGDYLGTYPTGGGYDLKEHSSNIFAHKSKSTILIKGYQHRFGRAKKILEALLLIKKVVENNKVIVFGANEEIQSFVDSEMSDWNNVRVLSAIGRDEVMKLMGESIIYIGNSISDGMPNTLLEAIIMEAFPIQSNPGGATSELIQHGKNGFLIENPLNENEIAGHIKVALQDKNIIRKGIEFNTIYLKPKLERDYVQKQVLESYSLIEQQLTEKSGSL</sequence>
<name>A0ABY6NUZ7_9FLAO</name>
<evidence type="ECO:0000259" key="1">
    <source>
        <dbReference type="Pfam" id="PF00534"/>
    </source>
</evidence>
<dbReference type="Proteomes" id="UP001163981">
    <property type="component" value="Chromosome"/>
</dbReference>
<dbReference type="InterPro" id="IPR001296">
    <property type="entry name" value="Glyco_trans_1"/>
</dbReference>
<reference evidence="2" key="1">
    <citation type="submission" date="2021-02" db="EMBL/GenBank/DDBJ databases">
        <title>Salinimicrobium sp. nov. isolated from seawater in Tongyeong, Republic of Korea.</title>
        <authorList>
            <person name="Lee S.-J."/>
        </authorList>
    </citation>
    <scope>NUCLEOTIDE SEQUENCE</scope>
    <source>
        <strain evidence="2">HN-2-9-2</strain>
    </source>
</reference>
<accession>A0ABY6NUZ7</accession>
<evidence type="ECO:0000313" key="3">
    <source>
        <dbReference type="Proteomes" id="UP001163981"/>
    </source>
</evidence>
<feature type="domain" description="Glycosyl transferase family 1" evidence="1">
    <location>
        <begin position="203"/>
        <end position="339"/>
    </location>
</feature>
<keyword evidence="3" id="KW-1185">Reference proteome</keyword>
<proteinExistence type="predicted"/>
<gene>
    <name evidence="2" type="ORF">JRG66_01695</name>
</gene>